<keyword evidence="2" id="KW-0503">Monooxygenase</keyword>
<proteinExistence type="predicted"/>
<organism evidence="2 3">
    <name type="scientific">Nocardioides endophyticus</name>
    <dbReference type="NCBI Taxonomy" id="1353775"/>
    <lineage>
        <taxon>Bacteria</taxon>
        <taxon>Bacillati</taxon>
        <taxon>Actinomycetota</taxon>
        <taxon>Actinomycetes</taxon>
        <taxon>Propionibacteriales</taxon>
        <taxon>Nocardioidaceae</taxon>
        <taxon>Nocardioides</taxon>
    </lineage>
</organism>
<accession>A0ABP8YC56</accession>
<evidence type="ECO:0000313" key="2">
    <source>
        <dbReference type="EMBL" id="GAA4724322.1"/>
    </source>
</evidence>
<sequence>MILEHALLPVKPGREEEFVAAFGEAKQIISSMPGFRTLTLSRCQERPSAFLLLVEWETLEDHTVGFRGSAEYDEWRRLLHDFYEPFPVVEHFDQVLAV</sequence>
<dbReference type="RefSeq" id="WP_345524792.1">
    <property type="nucleotide sequence ID" value="NZ_BAABKN010000004.1"/>
</dbReference>
<name>A0ABP8YC56_9ACTN</name>
<gene>
    <name evidence="2" type="ORF">GCM10023350_03330</name>
</gene>
<evidence type="ECO:0000259" key="1">
    <source>
        <dbReference type="PROSITE" id="PS51725"/>
    </source>
</evidence>
<dbReference type="InterPro" id="IPR007138">
    <property type="entry name" value="ABM_dom"/>
</dbReference>
<keyword evidence="2" id="KW-0560">Oxidoreductase</keyword>
<dbReference type="PROSITE" id="PS51725">
    <property type="entry name" value="ABM"/>
    <property type="match status" value="1"/>
</dbReference>
<dbReference type="Gene3D" id="3.30.70.100">
    <property type="match status" value="1"/>
</dbReference>
<dbReference type="GO" id="GO:0004497">
    <property type="term" value="F:monooxygenase activity"/>
    <property type="evidence" value="ECO:0007669"/>
    <property type="project" value="UniProtKB-KW"/>
</dbReference>
<dbReference type="Pfam" id="PF03992">
    <property type="entry name" value="ABM"/>
    <property type="match status" value="1"/>
</dbReference>
<keyword evidence="3" id="KW-1185">Reference proteome</keyword>
<evidence type="ECO:0000313" key="3">
    <source>
        <dbReference type="Proteomes" id="UP001499882"/>
    </source>
</evidence>
<dbReference type="EMBL" id="BAABKN010000004">
    <property type="protein sequence ID" value="GAA4724322.1"/>
    <property type="molecule type" value="Genomic_DNA"/>
</dbReference>
<comment type="caution">
    <text evidence="2">The sequence shown here is derived from an EMBL/GenBank/DDBJ whole genome shotgun (WGS) entry which is preliminary data.</text>
</comment>
<dbReference type="InterPro" id="IPR011008">
    <property type="entry name" value="Dimeric_a/b-barrel"/>
</dbReference>
<feature type="domain" description="ABM" evidence="1">
    <location>
        <begin position="2"/>
        <end position="92"/>
    </location>
</feature>
<reference evidence="3" key="1">
    <citation type="journal article" date="2019" name="Int. J. Syst. Evol. Microbiol.">
        <title>The Global Catalogue of Microorganisms (GCM) 10K type strain sequencing project: providing services to taxonomists for standard genome sequencing and annotation.</title>
        <authorList>
            <consortium name="The Broad Institute Genomics Platform"/>
            <consortium name="The Broad Institute Genome Sequencing Center for Infectious Disease"/>
            <person name="Wu L."/>
            <person name="Ma J."/>
        </authorList>
    </citation>
    <scope>NUCLEOTIDE SEQUENCE [LARGE SCALE GENOMIC DNA]</scope>
    <source>
        <strain evidence="3">JCM 18532</strain>
    </source>
</reference>
<dbReference type="Proteomes" id="UP001499882">
    <property type="component" value="Unassembled WGS sequence"/>
</dbReference>
<dbReference type="SUPFAM" id="SSF54909">
    <property type="entry name" value="Dimeric alpha+beta barrel"/>
    <property type="match status" value="1"/>
</dbReference>
<protein>
    <submittedName>
        <fullName evidence="2">Antibiotic biosynthesis monooxygenase</fullName>
    </submittedName>
</protein>